<feature type="non-terminal residue" evidence="1">
    <location>
        <position position="1"/>
    </location>
</feature>
<proteinExistence type="predicted"/>
<dbReference type="Proteomes" id="UP000033995">
    <property type="component" value="Unassembled WGS sequence"/>
</dbReference>
<protein>
    <submittedName>
        <fullName evidence="1">Uncharacterized protein</fullName>
    </submittedName>
</protein>
<dbReference type="EMBL" id="LBOZ01000004">
    <property type="protein sequence ID" value="KKP47529.1"/>
    <property type="molecule type" value="Genomic_DNA"/>
</dbReference>
<evidence type="ECO:0000313" key="2">
    <source>
        <dbReference type="Proteomes" id="UP000033995"/>
    </source>
</evidence>
<organism evidence="1 2">
    <name type="scientific">Candidatus Woesebacteria bacterium GW2011_GWA2_33_28</name>
    <dbReference type="NCBI Taxonomy" id="1618561"/>
    <lineage>
        <taxon>Bacteria</taxon>
        <taxon>Candidatus Woeseibacteriota</taxon>
    </lineage>
</organism>
<gene>
    <name evidence="1" type="ORF">UR38_C0004G0072</name>
</gene>
<accession>A0A0F9ZTB2</accession>
<evidence type="ECO:0000313" key="1">
    <source>
        <dbReference type="EMBL" id="KKP47529.1"/>
    </source>
</evidence>
<dbReference type="AlphaFoldDB" id="A0A0F9ZTB2"/>
<sequence length="26" mass="3049">YQTKREIIKESIGQYLTNPTVSFEFG</sequence>
<comment type="caution">
    <text evidence="1">The sequence shown here is derived from an EMBL/GenBank/DDBJ whole genome shotgun (WGS) entry which is preliminary data.</text>
</comment>
<reference evidence="1 2" key="1">
    <citation type="journal article" date="2015" name="Nature">
        <title>rRNA introns, odd ribosomes, and small enigmatic genomes across a large radiation of phyla.</title>
        <authorList>
            <person name="Brown C.T."/>
            <person name="Hug L.A."/>
            <person name="Thomas B.C."/>
            <person name="Sharon I."/>
            <person name="Castelle C.J."/>
            <person name="Singh A."/>
            <person name="Wilkins M.J."/>
            <person name="Williams K.H."/>
            <person name="Banfield J.F."/>
        </authorList>
    </citation>
    <scope>NUCLEOTIDE SEQUENCE [LARGE SCALE GENOMIC DNA]</scope>
</reference>
<name>A0A0F9ZTB2_9BACT</name>